<feature type="region of interest" description="Disordered" evidence="1">
    <location>
        <begin position="27"/>
        <end position="48"/>
    </location>
</feature>
<dbReference type="EMBL" id="JAGPXE010000007">
    <property type="protein sequence ID" value="MBQ0925931.1"/>
    <property type="molecule type" value="Genomic_DNA"/>
</dbReference>
<name>A0ABS5DI28_9PSEU</name>
<proteinExistence type="predicted"/>
<dbReference type="RefSeq" id="WP_210971150.1">
    <property type="nucleotide sequence ID" value="NZ_JAGPXE010000007.1"/>
</dbReference>
<dbReference type="PROSITE" id="PS51257">
    <property type="entry name" value="PROKAR_LIPOPROTEIN"/>
    <property type="match status" value="1"/>
</dbReference>
<gene>
    <name evidence="3" type="ORF">KBO27_18425</name>
</gene>
<accession>A0ABS5DI28</accession>
<evidence type="ECO:0000313" key="3">
    <source>
        <dbReference type="EMBL" id="MBQ0925931.1"/>
    </source>
</evidence>
<feature type="signal peptide" evidence="2">
    <location>
        <begin position="1"/>
        <end position="20"/>
    </location>
</feature>
<feature type="chain" id="PRO_5046464771" description="Excalibur calcium-binding domain-containing protein" evidence="2">
    <location>
        <begin position="21"/>
        <end position="106"/>
    </location>
</feature>
<evidence type="ECO:0000256" key="2">
    <source>
        <dbReference type="SAM" id="SignalP"/>
    </source>
</evidence>
<protein>
    <recommendedName>
        <fullName evidence="5">Excalibur calcium-binding domain-containing protein</fullName>
    </recommendedName>
</protein>
<keyword evidence="2" id="KW-0732">Signal</keyword>
<comment type="caution">
    <text evidence="3">The sequence shown here is derived from an EMBL/GenBank/DDBJ whole genome shotgun (WGS) entry which is preliminary data.</text>
</comment>
<dbReference type="Proteomes" id="UP000674084">
    <property type="component" value="Unassembled WGS sequence"/>
</dbReference>
<organism evidence="3 4">
    <name type="scientific">Saccharopolyspora endophytica</name>
    <dbReference type="NCBI Taxonomy" id="543886"/>
    <lineage>
        <taxon>Bacteria</taxon>
        <taxon>Bacillati</taxon>
        <taxon>Actinomycetota</taxon>
        <taxon>Actinomycetes</taxon>
        <taxon>Pseudonocardiales</taxon>
        <taxon>Pseudonocardiaceae</taxon>
        <taxon>Saccharopolyspora</taxon>
    </lineage>
</organism>
<evidence type="ECO:0008006" key="5">
    <source>
        <dbReference type="Google" id="ProtNLM"/>
    </source>
</evidence>
<keyword evidence="4" id="KW-1185">Reference proteome</keyword>
<evidence type="ECO:0000313" key="4">
    <source>
        <dbReference type="Proteomes" id="UP000674084"/>
    </source>
</evidence>
<sequence length="106" mass="10970">MNLGAVRILCCAALIAAASACTINIVPPGSSPPPPSPPVPAPSTTVNAPAVVEQQEPVRNTHDCAELQNSGMGFTEVTGYWYSLGAPPDMDDDSDGIPCETVYGER</sequence>
<reference evidence="3 4" key="1">
    <citation type="submission" date="2021-04" db="EMBL/GenBank/DDBJ databases">
        <title>Whole-genome sequencing of Saccharopolyspora endophytica KCTC 19397.</title>
        <authorList>
            <person name="Ay H."/>
            <person name="Saygin H."/>
            <person name="Sahin N."/>
        </authorList>
    </citation>
    <scope>NUCLEOTIDE SEQUENCE [LARGE SCALE GENOMIC DNA]</scope>
    <source>
        <strain evidence="3 4">KCTC 19397</strain>
    </source>
</reference>
<evidence type="ECO:0000256" key="1">
    <source>
        <dbReference type="SAM" id="MobiDB-lite"/>
    </source>
</evidence>
<feature type="compositionally biased region" description="Pro residues" evidence="1">
    <location>
        <begin position="29"/>
        <end position="41"/>
    </location>
</feature>